<dbReference type="EMBL" id="CP042239">
    <property type="protein sequence ID" value="QDX26165.1"/>
    <property type="molecule type" value="Genomic_DNA"/>
</dbReference>
<keyword evidence="2" id="KW-0732">Signal</keyword>
<evidence type="ECO:0000313" key="4">
    <source>
        <dbReference type="Proteomes" id="UP000318055"/>
    </source>
</evidence>
<dbReference type="KEGG" id="ssua:FPZ54_09115"/>
<dbReference type="NCBIfam" id="TIGR01643">
    <property type="entry name" value="YD_repeat_2x"/>
    <property type="match status" value="1"/>
</dbReference>
<organism evidence="3 4">
    <name type="scientific">Sphingomonas suaedae</name>
    <dbReference type="NCBI Taxonomy" id="2599297"/>
    <lineage>
        <taxon>Bacteria</taxon>
        <taxon>Pseudomonadati</taxon>
        <taxon>Pseudomonadota</taxon>
        <taxon>Alphaproteobacteria</taxon>
        <taxon>Sphingomonadales</taxon>
        <taxon>Sphingomonadaceae</taxon>
        <taxon>Sphingomonas</taxon>
    </lineage>
</organism>
<evidence type="ECO:0008006" key="5">
    <source>
        <dbReference type="Google" id="ProtNLM"/>
    </source>
</evidence>
<dbReference type="AlphaFoldDB" id="A0A518RFC7"/>
<protein>
    <recommendedName>
        <fullName evidence="5">RHS repeat protein</fullName>
    </recommendedName>
</protein>
<gene>
    <name evidence="3" type="ORF">FPZ54_09115</name>
</gene>
<evidence type="ECO:0000256" key="1">
    <source>
        <dbReference type="SAM" id="MobiDB-lite"/>
    </source>
</evidence>
<proteinExistence type="predicted"/>
<dbReference type="RefSeq" id="WP_145846569.1">
    <property type="nucleotide sequence ID" value="NZ_CP042239.1"/>
</dbReference>
<feature type="compositionally biased region" description="Pro residues" evidence="1">
    <location>
        <begin position="88"/>
        <end position="97"/>
    </location>
</feature>
<sequence>MFFNGGSGNMKEARTGAVILVAALTGLAAAAAETVTYGYDTQGRVKSVAVSGGPANGTNTAICYDAANNRERFTMNGSGSAACSQAPYPTPTPTAAP</sequence>
<feature type="chain" id="PRO_5022233981" description="RHS repeat protein" evidence="2">
    <location>
        <begin position="31"/>
        <end position="97"/>
    </location>
</feature>
<feature type="signal peptide" evidence="2">
    <location>
        <begin position="1"/>
        <end position="30"/>
    </location>
</feature>
<dbReference type="InterPro" id="IPR006530">
    <property type="entry name" value="YD"/>
</dbReference>
<name>A0A518RFC7_9SPHN</name>
<dbReference type="Gene3D" id="2.180.10.10">
    <property type="entry name" value="RHS repeat-associated core"/>
    <property type="match status" value="1"/>
</dbReference>
<feature type="region of interest" description="Disordered" evidence="1">
    <location>
        <begin position="76"/>
        <end position="97"/>
    </location>
</feature>
<dbReference type="Proteomes" id="UP000318055">
    <property type="component" value="Chromosome"/>
</dbReference>
<reference evidence="3 4" key="1">
    <citation type="submission" date="2019-07" db="EMBL/GenBank/DDBJ databases">
        <title>Sphingomonas alkalisoli sp. nov., isolated from rhizosphere soil of Suaedae salsa.</title>
        <authorList>
            <person name="Zhang H."/>
            <person name="Xu L."/>
            <person name="Zhang J.-X."/>
            <person name="Sun J.-Q."/>
        </authorList>
    </citation>
    <scope>NUCLEOTIDE SEQUENCE [LARGE SCALE GENOMIC DNA]</scope>
    <source>
        <strain evidence="3 4">XS-10</strain>
    </source>
</reference>
<keyword evidence="4" id="KW-1185">Reference proteome</keyword>
<evidence type="ECO:0000256" key="2">
    <source>
        <dbReference type="SAM" id="SignalP"/>
    </source>
</evidence>
<accession>A0A518RFC7</accession>
<evidence type="ECO:0000313" key="3">
    <source>
        <dbReference type="EMBL" id="QDX26165.1"/>
    </source>
</evidence>